<dbReference type="Proteomes" id="UP000006062">
    <property type="component" value="Chromosome"/>
</dbReference>
<proteinExistence type="predicted"/>
<evidence type="ECO:0000256" key="7">
    <source>
        <dbReference type="ARBA" id="ARBA00022777"/>
    </source>
</evidence>
<evidence type="ECO:0000256" key="2">
    <source>
        <dbReference type="ARBA" id="ARBA00004370"/>
    </source>
</evidence>
<dbReference type="FunFam" id="1.10.287.130:FF:000070">
    <property type="entry name" value="Histidine kinase sensor protein"/>
    <property type="match status" value="1"/>
</dbReference>
<dbReference type="NCBIfam" id="TIGR00229">
    <property type="entry name" value="sensory_box"/>
    <property type="match status" value="1"/>
</dbReference>
<dbReference type="PANTHER" id="PTHR42878">
    <property type="entry name" value="TWO-COMPONENT HISTIDINE KINASE"/>
    <property type="match status" value="1"/>
</dbReference>
<dbReference type="InterPro" id="IPR013656">
    <property type="entry name" value="PAS_4"/>
</dbReference>
<dbReference type="GO" id="GO:0030295">
    <property type="term" value="F:protein kinase activator activity"/>
    <property type="evidence" value="ECO:0007669"/>
    <property type="project" value="TreeGrafter"/>
</dbReference>
<name>I3YBB8_THIV6</name>
<dbReference type="InterPro" id="IPR006189">
    <property type="entry name" value="CHASE_dom"/>
</dbReference>
<dbReference type="GO" id="GO:0005886">
    <property type="term" value="C:plasma membrane"/>
    <property type="evidence" value="ECO:0007669"/>
    <property type="project" value="UniProtKB-ARBA"/>
</dbReference>
<comment type="subcellular location">
    <subcellularLocation>
        <location evidence="2">Membrane</location>
    </subcellularLocation>
</comment>
<evidence type="ECO:0000256" key="9">
    <source>
        <dbReference type="ARBA" id="ARBA00023136"/>
    </source>
</evidence>
<dbReference type="Pfam" id="PF00512">
    <property type="entry name" value="HisKA"/>
    <property type="match status" value="1"/>
</dbReference>
<dbReference type="InterPro" id="IPR036890">
    <property type="entry name" value="HATPase_C_sf"/>
</dbReference>
<evidence type="ECO:0000256" key="4">
    <source>
        <dbReference type="ARBA" id="ARBA00022553"/>
    </source>
</evidence>
<evidence type="ECO:0000313" key="17">
    <source>
        <dbReference type="Proteomes" id="UP000006062"/>
    </source>
</evidence>
<evidence type="ECO:0000256" key="5">
    <source>
        <dbReference type="ARBA" id="ARBA00022679"/>
    </source>
</evidence>
<evidence type="ECO:0000256" key="3">
    <source>
        <dbReference type="ARBA" id="ARBA00012438"/>
    </source>
</evidence>
<keyword evidence="9 11" id="KW-0472">Membrane</keyword>
<dbReference type="InterPro" id="IPR005467">
    <property type="entry name" value="His_kinase_dom"/>
</dbReference>
<dbReference type="PRINTS" id="PR00344">
    <property type="entry name" value="BCTRLSENSOR"/>
</dbReference>
<evidence type="ECO:0000256" key="6">
    <source>
        <dbReference type="ARBA" id="ARBA00022692"/>
    </source>
</evidence>
<dbReference type="SUPFAM" id="SSF47384">
    <property type="entry name" value="Homodimeric domain of signal transducing histidine kinase"/>
    <property type="match status" value="1"/>
</dbReference>
<evidence type="ECO:0000256" key="1">
    <source>
        <dbReference type="ARBA" id="ARBA00000085"/>
    </source>
</evidence>
<reference evidence="16 17" key="1">
    <citation type="submission" date="2012-06" db="EMBL/GenBank/DDBJ databases">
        <title>Complete sequence of Thiocystis violascens DSM 198.</title>
        <authorList>
            <consortium name="US DOE Joint Genome Institute"/>
            <person name="Lucas S."/>
            <person name="Han J."/>
            <person name="Lapidus A."/>
            <person name="Cheng J.-F."/>
            <person name="Goodwin L."/>
            <person name="Pitluck S."/>
            <person name="Peters L."/>
            <person name="Ovchinnikova G."/>
            <person name="Teshima H."/>
            <person name="Detter J.C."/>
            <person name="Han C."/>
            <person name="Tapia R."/>
            <person name="Land M."/>
            <person name="Hauser L."/>
            <person name="Kyrpides N."/>
            <person name="Ivanova N."/>
            <person name="Pagani I."/>
            <person name="Vogl K."/>
            <person name="Liu Z."/>
            <person name="Frigaard N.-U."/>
            <person name="Bryant D."/>
            <person name="Woyke T."/>
        </authorList>
    </citation>
    <scope>NUCLEOTIDE SEQUENCE [LARGE SCALE GENOMIC DNA]</scope>
    <source>
        <strain evidence="17">ATCC 17096 / DSM 198 / 6111</strain>
    </source>
</reference>
<feature type="coiled-coil region" evidence="10">
    <location>
        <begin position="386"/>
        <end position="424"/>
    </location>
</feature>
<dbReference type="KEGG" id="tvi:Thivi_2340"/>
<dbReference type="SUPFAM" id="SSF55874">
    <property type="entry name" value="ATPase domain of HSP90 chaperone/DNA topoisomerase II/histidine kinase"/>
    <property type="match status" value="1"/>
</dbReference>
<dbReference type="Pfam" id="PF03924">
    <property type="entry name" value="CHASE"/>
    <property type="match status" value="1"/>
</dbReference>
<dbReference type="AlphaFoldDB" id="I3YBB8"/>
<feature type="domain" description="CHASE" evidence="15">
    <location>
        <begin position="88"/>
        <end position="231"/>
    </location>
</feature>
<feature type="domain" description="PAC" evidence="14">
    <location>
        <begin position="350"/>
        <end position="402"/>
    </location>
</feature>
<dbReference type="GO" id="GO:0000156">
    <property type="term" value="F:phosphorelay response regulator activity"/>
    <property type="evidence" value="ECO:0007669"/>
    <property type="project" value="TreeGrafter"/>
</dbReference>
<keyword evidence="8 11" id="KW-1133">Transmembrane helix</keyword>
<keyword evidence="6 11" id="KW-0812">Transmembrane</keyword>
<dbReference type="GO" id="GO:0007234">
    <property type="term" value="P:osmosensory signaling via phosphorelay pathway"/>
    <property type="evidence" value="ECO:0007669"/>
    <property type="project" value="TreeGrafter"/>
</dbReference>
<dbReference type="InterPro" id="IPR003661">
    <property type="entry name" value="HisK_dim/P_dom"/>
</dbReference>
<evidence type="ECO:0000259" key="13">
    <source>
        <dbReference type="PROSITE" id="PS50112"/>
    </source>
</evidence>
<evidence type="ECO:0000256" key="11">
    <source>
        <dbReference type="SAM" id="Phobius"/>
    </source>
</evidence>
<dbReference type="EMBL" id="CP003154">
    <property type="protein sequence ID" value="AFL74286.1"/>
    <property type="molecule type" value="Genomic_DNA"/>
</dbReference>
<dbReference type="InterPro" id="IPR036097">
    <property type="entry name" value="HisK_dim/P_sf"/>
</dbReference>
<dbReference type="SUPFAM" id="SSF55785">
    <property type="entry name" value="PYP-like sensor domain (PAS domain)"/>
    <property type="match status" value="1"/>
</dbReference>
<dbReference type="InterPro" id="IPR035965">
    <property type="entry name" value="PAS-like_dom_sf"/>
</dbReference>
<dbReference type="Gene3D" id="3.30.450.350">
    <property type="entry name" value="CHASE domain"/>
    <property type="match status" value="1"/>
</dbReference>
<dbReference type="CDD" id="cd00130">
    <property type="entry name" value="PAS"/>
    <property type="match status" value="1"/>
</dbReference>
<dbReference type="OrthoDB" id="7051794at2"/>
<dbReference type="FunFam" id="3.30.565.10:FF:000006">
    <property type="entry name" value="Sensor histidine kinase WalK"/>
    <property type="match status" value="1"/>
</dbReference>
<keyword evidence="17" id="KW-1185">Reference proteome</keyword>
<evidence type="ECO:0000256" key="8">
    <source>
        <dbReference type="ARBA" id="ARBA00022989"/>
    </source>
</evidence>
<protein>
    <recommendedName>
        <fullName evidence="3">histidine kinase</fullName>
        <ecNumber evidence="3">2.7.13.3</ecNumber>
    </recommendedName>
</protein>
<dbReference type="PROSITE" id="PS50109">
    <property type="entry name" value="HIS_KIN"/>
    <property type="match status" value="1"/>
</dbReference>
<dbReference type="InterPro" id="IPR042240">
    <property type="entry name" value="CHASE_sf"/>
</dbReference>
<organism evidence="16 17">
    <name type="scientific">Thiocystis violascens (strain ATCC 17096 / DSM 198 / 6111)</name>
    <name type="common">Chromatium violascens</name>
    <dbReference type="NCBI Taxonomy" id="765911"/>
    <lineage>
        <taxon>Bacteria</taxon>
        <taxon>Pseudomonadati</taxon>
        <taxon>Pseudomonadota</taxon>
        <taxon>Gammaproteobacteria</taxon>
        <taxon>Chromatiales</taxon>
        <taxon>Chromatiaceae</taxon>
        <taxon>Thiocystis</taxon>
    </lineage>
</organism>
<dbReference type="Pfam" id="PF08448">
    <property type="entry name" value="PAS_4"/>
    <property type="match status" value="1"/>
</dbReference>
<dbReference type="CDD" id="cd00082">
    <property type="entry name" value="HisKA"/>
    <property type="match status" value="1"/>
</dbReference>
<dbReference type="PANTHER" id="PTHR42878:SF15">
    <property type="entry name" value="BACTERIOPHYTOCHROME"/>
    <property type="match status" value="1"/>
</dbReference>
<dbReference type="InterPro" id="IPR004358">
    <property type="entry name" value="Sig_transdc_His_kin-like_C"/>
</dbReference>
<dbReference type="RefSeq" id="WP_014778732.1">
    <property type="nucleotide sequence ID" value="NC_018012.1"/>
</dbReference>
<dbReference type="STRING" id="765911.Thivi_2340"/>
<dbReference type="Gene3D" id="3.30.565.10">
    <property type="entry name" value="Histidine kinase-like ATPase, C-terminal domain"/>
    <property type="match status" value="1"/>
</dbReference>
<dbReference type="PROSITE" id="PS50839">
    <property type="entry name" value="CHASE"/>
    <property type="match status" value="1"/>
</dbReference>
<comment type="catalytic activity">
    <reaction evidence="1">
        <text>ATP + protein L-histidine = ADP + protein N-phospho-L-histidine.</text>
        <dbReference type="EC" id="2.7.13.3"/>
    </reaction>
</comment>
<dbReference type="eggNOG" id="COG2202">
    <property type="taxonomic scope" value="Bacteria"/>
</dbReference>
<dbReference type="Pfam" id="PF02518">
    <property type="entry name" value="HATPase_c"/>
    <property type="match status" value="1"/>
</dbReference>
<feature type="domain" description="PAS" evidence="13">
    <location>
        <begin position="276"/>
        <end position="346"/>
    </location>
</feature>
<dbReference type="SMART" id="SM00091">
    <property type="entry name" value="PAS"/>
    <property type="match status" value="1"/>
</dbReference>
<dbReference type="PROSITE" id="PS50112">
    <property type="entry name" value="PAS"/>
    <property type="match status" value="1"/>
</dbReference>
<dbReference type="PROSITE" id="PS50113">
    <property type="entry name" value="PAC"/>
    <property type="match status" value="1"/>
</dbReference>
<evidence type="ECO:0000256" key="10">
    <source>
        <dbReference type="SAM" id="Coils"/>
    </source>
</evidence>
<feature type="transmembrane region" description="Helical" evidence="11">
    <location>
        <begin position="244"/>
        <end position="267"/>
    </location>
</feature>
<feature type="domain" description="Histidine kinase" evidence="12">
    <location>
        <begin position="431"/>
        <end position="645"/>
    </location>
</feature>
<evidence type="ECO:0000259" key="14">
    <source>
        <dbReference type="PROSITE" id="PS50113"/>
    </source>
</evidence>
<dbReference type="SMART" id="SM00388">
    <property type="entry name" value="HisKA"/>
    <property type="match status" value="1"/>
</dbReference>
<evidence type="ECO:0000259" key="12">
    <source>
        <dbReference type="PROSITE" id="PS50109"/>
    </source>
</evidence>
<dbReference type="InterPro" id="IPR000014">
    <property type="entry name" value="PAS"/>
</dbReference>
<keyword evidence="5" id="KW-0808">Transferase</keyword>
<evidence type="ECO:0000259" key="15">
    <source>
        <dbReference type="PROSITE" id="PS50839"/>
    </source>
</evidence>
<sequence>MLPILVTEQVIEHFARSRALEQERLGVLTTLSTLRARIEGMVNANLLMVRGLAAVISANPDIDQNEFARIAQGLVDERHALRNIAGAPDMVISLMYPLAGNESAMGLNYRTHPTQAPAALRVVETGQPVLAGPLPLLQGGMGIVAREPVFIPPTHVGGQPRFWGLVSSIFDVDLLYRQTGLLAAVSTLRLALRGTDGKGARGEVFFGDPGVYVQRPVMTDIVLPGGAWQLAATPKQGWGQPTRLLWLIRLLGLLCAFGAGVIAYLLARGSQALARSEVRLRTLLDTIPDLVWLKDADGFFLACNPRFEQCFGARESDILGKGDHDFVPAEQADFFLAKDRAAIAAGRPLANEEWLTFASDGYRGLFETLKTPVRDARGVIVGVLGIAHDISERKRAEDEIRQLNADLEDRVQVRTAELAAINKELETFTYSVSHDLKAPLRGIDGYSRLLLEDHGQQLNEEGRLFLDNVRRCVDQMSQLIEDLLAYSRMERRGVHDVTLDLASVAKRILAERRDDIQALGGSVTLDLAESLTARADPDGLSMVLRNLLDNALKFSRSGVPPCIAIEGATSEHGIILAIRDQGIGFDLQFHDRIFEIFQRLQRAEDYPGTGIGLAIVRKAMERMGGRVWAESAPGQGATFFLELPR</sequence>
<keyword evidence="4" id="KW-0597">Phosphoprotein</keyword>
<dbReference type="InterPro" id="IPR003594">
    <property type="entry name" value="HATPase_dom"/>
</dbReference>
<keyword evidence="10" id="KW-0175">Coiled coil</keyword>
<dbReference type="GO" id="GO:0000155">
    <property type="term" value="F:phosphorelay sensor kinase activity"/>
    <property type="evidence" value="ECO:0007669"/>
    <property type="project" value="InterPro"/>
</dbReference>
<dbReference type="InterPro" id="IPR000700">
    <property type="entry name" value="PAS-assoc_C"/>
</dbReference>
<gene>
    <name evidence="16" type="ordered locus">Thivi_2340</name>
</gene>
<dbReference type="Gene3D" id="1.10.287.130">
    <property type="match status" value="1"/>
</dbReference>
<dbReference type="eggNOG" id="COG3452">
    <property type="taxonomic scope" value="Bacteria"/>
</dbReference>
<dbReference type="InterPro" id="IPR050351">
    <property type="entry name" value="BphY/WalK/GraS-like"/>
</dbReference>
<dbReference type="eggNOG" id="COG4251">
    <property type="taxonomic scope" value="Bacteria"/>
</dbReference>
<dbReference type="EC" id="2.7.13.3" evidence="3"/>
<keyword evidence="7" id="KW-0418">Kinase</keyword>
<accession>I3YBB8</accession>
<dbReference type="SMART" id="SM00387">
    <property type="entry name" value="HATPase_c"/>
    <property type="match status" value="1"/>
</dbReference>
<evidence type="ECO:0000313" key="16">
    <source>
        <dbReference type="EMBL" id="AFL74286.1"/>
    </source>
</evidence>
<dbReference type="HOGENOM" id="CLU_000445_114_62_6"/>
<dbReference type="Gene3D" id="3.30.450.20">
    <property type="entry name" value="PAS domain"/>
    <property type="match status" value="1"/>
</dbReference>
<dbReference type="SMART" id="SM01079">
    <property type="entry name" value="CHASE"/>
    <property type="match status" value="1"/>
</dbReference>